<dbReference type="HAMAP" id="MF_00984">
    <property type="entry name" value="SSB"/>
    <property type="match status" value="1"/>
</dbReference>
<evidence type="ECO:0000256" key="3">
    <source>
        <dbReference type="RuleBase" id="RU000524"/>
    </source>
</evidence>
<keyword evidence="6" id="KW-1185">Reference proteome</keyword>
<keyword evidence="1 2" id="KW-0238">DNA-binding</keyword>
<dbReference type="Pfam" id="PF00436">
    <property type="entry name" value="SSB"/>
    <property type="match status" value="1"/>
</dbReference>
<protein>
    <recommendedName>
        <fullName evidence="2 3">Single-stranded DNA-binding protein</fullName>
        <shortName evidence="2">SSB</shortName>
    </recommendedName>
</protein>
<dbReference type="EMBL" id="CP094970">
    <property type="protein sequence ID" value="UYM04252.1"/>
    <property type="molecule type" value="Genomic_DNA"/>
</dbReference>
<dbReference type="InterPro" id="IPR012340">
    <property type="entry name" value="NA-bd_OB-fold"/>
</dbReference>
<sequence>MQDAQVTITGYVGTDVEFRPGNGNDRAMFRLGSTSRFRDRDGEWRDRETVWMTVKAWRTLAQNIAASVQRGEPVIVTGRMQAEKWADDGGQHYRDVLVATTVAHDLNRGTTAFRRNERPAGKPVFAAAAPVAATPAGEHPRDGEHADRHGGMPEPAPA</sequence>
<evidence type="ECO:0000256" key="1">
    <source>
        <dbReference type="ARBA" id="ARBA00023125"/>
    </source>
</evidence>
<dbReference type="SUPFAM" id="SSF50249">
    <property type="entry name" value="Nucleic acid-binding proteins"/>
    <property type="match status" value="1"/>
</dbReference>
<evidence type="ECO:0000313" key="6">
    <source>
        <dbReference type="Proteomes" id="UP001164390"/>
    </source>
</evidence>
<accession>A0AA46TF80</accession>
<evidence type="ECO:0000313" key="5">
    <source>
        <dbReference type="EMBL" id="UYM04252.1"/>
    </source>
</evidence>
<dbReference type="InterPro" id="IPR011344">
    <property type="entry name" value="ssDNA-bd"/>
</dbReference>
<name>A0AA46TF80_9ACTN</name>
<dbReference type="InterPro" id="IPR000424">
    <property type="entry name" value="Primosome_PriB/ssb"/>
</dbReference>
<proteinExistence type="inferred from homology"/>
<dbReference type="PANTHER" id="PTHR10302:SF27">
    <property type="entry name" value="SINGLE-STRANDED DNA-BINDING PROTEIN"/>
    <property type="match status" value="1"/>
</dbReference>
<reference evidence="5" key="1">
    <citation type="submission" date="2022-01" db="EMBL/GenBank/DDBJ databases">
        <title>Nocardioidaceae gen. sp. A5X3R13.</title>
        <authorList>
            <person name="Lopez Marin M.A."/>
            <person name="Uhlik O."/>
        </authorList>
    </citation>
    <scope>NUCLEOTIDE SEQUENCE</scope>
    <source>
        <strain evidence="5">A5X3R13</strain>
    </source>
</reference>
<dbReference type="GO" id="GO:0006260">
    <property type="term" value="P:DNA replication"/>
    <property type="evidence" value="ECO:0007669"/>
    <property type="project" value="InterPro"/>
</dbReference>
<dbReference type="KEGG" id="sgrg:L0C25_17135"/>
<dbReference type="PROSITE" id="PS50935">
    <property type="entry name" value="SSB"/>
    <property type="match status" value="1"/>
</dbReference>
<comment type="caution">
    <text evidence="2">Lacks conserved residue(s) required for the propagation of feature annotation.</text>
</comment>
<evidence type="ECO:0000256" key="4">
    <source>
        <dbReference type="SAM" id="MobiDB-lite"/>
    </source>
</evidence>
<dbReference type="GO" id="GO:0009295">
    <property type="term" value="C:nucleoid"/>
    <property type="evidence" value="ECO:0007669"/>
    <property type="project" value="TreeGrafter"/>
</dbReference>
<gene>
    <name evidence="5" type="ORF">L0C25_17135</name>
</gene>
<dbReference type="NCBIfam" id="TIGR00621">
    <property type="entry name" value="ssb"/>
    <property type="match status" value="1"/>
</dbReference>
<dbReference type="GO" id="GO:0003697">
    <property type="term" value="F:single-stranded DNA binding"/>
    <property type="evidence" value="ECO:0007669"/>
    <property type="project" value="UniProtKB-UniRule"/>
</dbReference>
<organism evidence="5 6">
    <name type="scientific">Solicola gregarius</name>
    <dbReference type="NCBI Taxonomy" id="2908642"/>
    <lineage>
        <taxon>Bacteria</taxon>
        <taxon>Bacillati</taxon>
        <taxon>Actinomycetota</taxon>
        <taxon>Actinomycetes</taxon>
        <taxon>Propionibacteriales</taxon>
        <taxon>Nocardioidaceae</taxon>
        <taxon>Solicola</taxon>
    </lineage>
</organism>
<dbReference type="PANTHER" id="PTHR10302">
    <property type="entry name" value="SINGLE-STRANDED DNA-BINDING PROTEIN"/>
    <property type="match status" value="1"/>
</dbReference>
<dbReference type="RefSeq" id="WP_271632918.1">
    <property type="nucleotide sequence ID" value="NZ_CP094970.1"/>
</dbReference>
<dbReference type="CDD" id="cd04496">
    <property type="entry name" value="SSB_OBF"/>
    <property type="match status" value="1"/>
</dbReference>
<comment type="subunit">
    <text evidence="2">Homotetramer.</text>
</comment>
<dbReference type="Gene3D" id="2.40.50.140">
    <property type="entry name" value="Nucleic acid-binding proteins"/>
    <property type="match status" value="1"/>
</dbReference>
<feature type="compositionally biased region" description="Basic and acidic residues" evidence="4">
    <location>
        <begin position="138"/>
        <end position="151"/>
    </location>
</feature>
<dbReference type="Proteomes" id="UP001164390">
    <property type="component" value="Chromosome"/>
</dbReference>
<feature type="region of interest" description="Disordered" evidence="4">
    <location>
        <begin position="130"/>
        <end position="158"/>
    </location>
</feature>
<dbReference type="AlphaFoldDB" id="A0AA46TF80"/>
<evidence type="ECO:0000256" key="2">
    <source>
        <dbReference type="HAMAP-Rule" id="MF_00984"/>
    </source>
</evidence>